<evidence type="ECO:0000313" key="11">
    <source>
        <dbReference type="Proteomes" id="UP000234323"/>
    </source>
</evidence>
<dbReference type="SUPFAM" id="SSF47072">
    <property type="entry name" value="Cysteine alpha-hairpin motif"/>
    <property type="match status" value="1"/>
</dbReference>
<evidence type="ECO:0000256" key="8">
    <source>
        <dbReference type="PIRSR" id="PIRSR607745-1"/>
    </source>
</evidence>
<keyword evidence="3 8" id="KW-0479">Metal-binding</keyword>
<feature type="binding site" evidence="8">
    <location>
        <position position="46"/>
    </location>
    <ligand>
        <name>Cu cation</name>
        <dbReference type="ChEBI" id="CHEBI:23378"/>
    </ligand>
</feature>
<dbReference type="VEuPathDB" id="FungiDB:FUN_018951"/>
<evidence type="ECO:0000256" key="9">
    <source>
        <dbReference type="SAM" id="MobiDB-lite"/>
    </source>
</evidence>
<evidence type="ECO:0000256" key="1">
    <source>
        <dbReference type="ARBA" id="ARBA00004569"/>
    </source>
</evidence>
<organism evidence="10 11">
    <name type="scientific">Rhizophagus irregularis</name>
    <dbReference type="NCBI Taxonomy" id="588596"/>
    <lineage>
        <taxon>Eukaryota</taxon>
        <taxon>Fungi</taxon>
        <taxon>Fungi incertae sedis</taxon>
        <taxon>Mucoromycota</taxon>
        <taxon>Glomeromycotina</taxon>
        <taxon>Glomeromycetes</taxon>
        <taxon>Glomerales</taxon>
        <taxon>Glomeraceae</taxon>
        <taxon>Rhizophagus</taxon>
    </lineage>
</organism>
<comment type="similarity">
    <text evidence="2">Belongs to the COX17 family.</text>
</comment>
<dbReference type="OrthoDB" id="1915887at2759"/>
<keyword evidence="11" id="KW-1185">Reference proteome</keyword>
<dbReference type="GO" id="GO:0005507">
    <property type="term" value="F:copper ion binding"/>
    <property type="evidence" value="ECO:0007669"/>
    <property type="project" value="InterPro"/>
</dbReference>
<sequence>MSSTLSTKTTTQTTSTNFTSSVSISPTPTTLTTSTTSTKTTNIKPCCACPETKRNRDQCIFETGDEEKCKDLIEAHKACMRNLGFNI</sequence>
<gene>
    <name evidence="10" type="ORF">RhiirA4_506596</name>
</gene>
<keyword evidence="7" id="KW-0143">Chaperone</keyword>
<keyword evidence="5" id="KW-0496">Mitochondrion</keyword>
<evidence type="ECO:0000313" key="10">
    <source>
        <dbReference type="EMBL" id="PKY42659.1"/>
    </source>
</evidence>
<evidence type="ECO:0000256" key="5">
    <source>
        <dbReference type="ARBA" id="ARBA00023128"/>
    </source>
</evidence>
<feature type="region of interest" description="Disordered" evidence="9">
    <location>
        <begin position="1"/>
        <end position="40"/>
    </location>
</feature>
<dbReference type="GO" id="GO:0033617">
    <property type="term" value="P:mitochondrial respiratory chain complex IV assembly"/>
    <property type="evidence" value="ECO:0007669"/>
    <property type="project" value="TreeGrafter"/>
</dbReference>
<feature type="binding site" evidence="8">
    <location>
        <position position="47"/>
    </location>
    <ligand>
        <name>Cu cation</name>
        <dbReference type="ChEBI" id="CHEBI:23378"/>
    </ligand>
</feature>
<dbReference type="Gene3D" id="1.10.287.1130">
    <property type="entry name" value="CytochromE C oxidase copper chaperone"/>
    <property type="match status" value="1"/>
</dbReference>
<dbReference type="Proteomes" id="UP000234323">
    <property type="component" value="Unassembled WGS sequence"/>
</dbReference>
<dbReference type="VEuPathDB" id="FungiDB:RhiirFUN_015411"/>
<reference evidence="10 11" key="1">
    <citation type="submission" date="2015-10" db="EMBL/GenBank/DDBJ databases">
        <title>Genome analyses suggest a sexual origin of heterokaryosis in a supposedly ancient asexual fungus.</title>
        <authorList>
            <person name="Ropars J."/>
            <person name="Sedzielewska K."/>
            <person name="Noel J."/>
            <person name="Charron P."/>
            <person name="Farinelli L."/>
            <person name="Marton T."/>
            <person name="Kruger M."/>
            <person name="Pelin A."/>
            <person name="Brachmann A."/>
            <person name="Corradi N."/>
        </authorList>
    </citation>
    <scope>NUCLEOTIDE SEQUENCE [LARGE SCALE GENOMIC DNA]</scope>
    <source>
        <strain evidence="10 11">A4</strain>
    </source>
</reference>
<dbReference type="Pfam" id="PF05051">
    <property type="entry name" value="COX17"/>
    <property type="match status" value="1"/>
</dbReference>
<protein>
    <submittedName>
        <fullName evidence="10">COX17-domain-containing protein</fullName>
    </submittedName>
</protein>
<evidence type="ECO:0000256" key="6">
    <source>
        <dbReference type="ARBA" id="ARBA00023157"/>
    </source>
</evidence>
<dbReference type="EMBL" id="LLXI01000209">
    <property type="protein sequence ID" value="PKY42659.1"/>
    <property type="molecule type" value="Genomic_DNA"/>
</dbReference>
<keyword evidence="6" id="KW-1015">Disulfide bond</keyword>
<evidence type="ECO:0000256" key="4">
    <source>
        <dbReference type="ARBA" id="ARBA00023008"/>
    </source>
</evidence>
<dbReference type="GO" id="GO:0016531">
    <property type="term" value="F:copper chaperone activity"/>
    <property type="evidence" value="ECO:0007669"/>
    <property type="project" value="InterPro"/>
</dbReference>
<dbReference type="PROSITE" id="PS51808">
    <property type="entry name" value="CHCH"/>
    <property type="match status" value="1"/>
</dbReference>
<dbReference type="AlphaFoldDB" id="A0A2I1G7T2"/>
<keyword evidence="4 8" id="KW-0186">Copper</keyword>
<dbReference type="PANTHER" id="PTHR16719:SF0">
    <property type="entry name" value="CYTOCHROME C OXIDASE COPPER CHAPERONE"/>
    <property type="match status" value="1"/>
</dbReference>
<dbReference type="InterPro" id="IPR007745">
    <property type="entry name" value="Cyt_c_oxidase_Cu-chaperone"/>
</dbReference>
<accession>A0A2I1G7T2</accession>
<dbReference type="GO" id="GO:0005758">
    <property type="term" value="C:mitochondrial intermembrane space"/>
    <property type="evidence" value="ECO:0007669"/>
    <property type="project" value="UniProtKB-SubCell"/>
</dbReference>
<evidence type="ECO:0000256" key="2">
    <source>
        <dbReference type="ARBA" id="ARBA00009241"/>
    </source>
</evidence>
<dbReference type="InterPro" id="IPR009069">
    <property type="entry name" value="Cys_alpha_HP_mot_SF"/>
</dbReference>
<name>A0A2I1G7T2_9GLOM</name>
<dbReference type="PANTHER" id="PTHR16719">
    <property type="entry name" value="CYTOCHROME C OXIDASE COPPER CHAPERONE"/>
    <property type="match status" value="1"/>
</dbReference>
<evidence type="ECO:0000256" key="3">
    <source>
        <dbReference type="ARBA" id="ARBA00022723"/>
    </source>
</evidence>
<comment type="subcellular location">
    <subcellularLocation>
        <location evidence="1">Mitochondrion intermembrane space</location>
    </subcellularLocation>
</comment>
<proteinExistence type="inferred from homology"/>
<comment type="caution">
    <text evidence="10">The sequence shown here is derived from an EMBL/GenBank/DDBJ whole genome shotgun (WGS) entry which is preliminary data.</text>
</comment>
<evidence type="ECO:0000256" key="7">
    <source>
        <dbReference type="ARBA" id="ARBA00023186"/>
    </source>
</evidence>
<dbReference type="VEuPathDB" id="FungiDB:RhiirA1_127247"/>